<keyword evidence="5 9" id="KW-0472">Membrane</keyword>
<dbReference type="SUPFAM" id="SSF48452">
    <property type="entry name" value="TPR-like"/>
    <property type="match status" value="1"/>
</dbReference>
<dbReference type="STRING" id="504.KKKWG1_1380"/>
<dbReference type="EMBL" id="AFHS01000038">
    <property type="protein sequence ID" value="EGK08951.1"/>
    <property type="molecule type" value="Genomic_DNA"/>
</dbReference>
<protein>
    <recommendedName>
        <fullName evidence="8">Ancillary SecYEG translocon subunit</fullName>
    </recommendedName>
</protein>
<evidence type="ECO:0000256" key="4">
    <source>
        <dbReference type="ARBA" id="ARBA00022989"/>
    </source>
</evidence>
<comment type="similarity">
    <text evidence="7">Belongs to the YfgM family.</text>
</comment>
<evidence type="ECO:0000313" key="12">
    <source>
        <dbReference type="Proteomes" id="UP000004207"/>
    </source>
</evidence>
<evidence type="ECO:0000256" key="7">
    <source>
        <dbReference type="ARBA" id="ARBA00024197"/>
    </source>
</evidence>
<evidence type="ECO:0000256" key="2">
    <source>
        <dbReference type="ARBA" id="ARBA00022475"/>
    </source>
</evidence>
<dbReference type="GO" id="GO:0005886">
    <property type="term" value="C:plasma membrane"/>
    <property type="evidence" value="ECO:0007669"/>
    <property type="project" value="UniProtKB-SubCell"/>
</dbReference>
<dbReference type="eggNOG" id="COG2976">
    <property type="taxonomic scope" value="Bacteria"/>
</dbReference>
<keyword evidence="3 9" id="KW-0812">Transmembrane</keyword>
<evidence type="ECO:0000256" key="6">
    <source>
        <dbReference type="ARBA" id="ARBA00023186"/>
    </source>
</evidence>
<organism evidence="11 12">
    <name type="scientific">Kingella kingae ATCC 23330</name>
    <dbReference type="NCBI Taxonomy" id="887327"/>
    <lineage>
        <taxon>Bacteria</taxon>
        <taxon>Pseudomonadati</taxon>
        <taxon>Pseudomonadota</taxon>
        <taxon>Betaproteobacteria</taxon>
        <taxon>Neisseriales</taxon>
        <taxon>Neisseriaceae</taxon>
        <taxon>Kingella</taxon>
    </lineage>
</organism>
<proteinExistence type="inferred from homology"/>
<evidence type="ECO:0000256" key="5">
    <source>
        <dbReference type="ARBA" id="ARBA00023136"/>
    </source>
</evidence>
<dbReference type="Gene3D" id="1.25.40.10">
    <property type="entry name" value="Tetratricopeptide repeat domain"/>
    <property type="match status" value="1"/>
</dbReference>
<keyword evidence="12" id="KW-1185">Reference proteome</keyword>
<reference evidence="11 12" key="1">
    <citation type="submission" date="2011-04" db="EMBL/GenBank/DDBJ databases">
        <authorList>
            <person name="Muzny D."/>
            <person name="Qin X."/>
            <person name="Deng J."/>
            <person name="Jiang H."/>
            <person name="Liu Y."/>
            <person name="Qu J."/>
            <person name="Song X.-Z."/>
            <person name="Zhang L."/>
            <person name="Thornton R."/>
            <person name="Coyle M."/>
            <person name="Francisco L."/>
            <person name="Jackson L."/>
            <person name="Javaid M."/>
            <person name="Korchina V."/>
            <person name="Kovar C."/>
            <person name="Mata R."/>
            <person name="Mathew T."/>
            <person name="Ngo R."/>
            <person name="Nguyen L."/>
            <person name="Nguyen N."/>
            <person name="Okwuonu G."/>
            <person name="Ongeri F."/>
            <person name="Pham C."/>
            <person name="Simmons D."/>
            <person name="Wilczek-Boney K."/>
            <person name="Hale W."/>
            <person name="Jakkamsetti A."/>
            <person name="Pham P."/>
            <person name="Ruth R."/>
            <person name="San Lucas F."/>
            <person name="Warren J."/>
            <person name="Zhang J."/>
            <person name="Zhao Z."/>
            <person name="Zhou C."/>
            <person name="Zhu D."/>
            <person name="Lee S."/>
            <person name="Bess C."/>
            <person name="Blankenburg K."/>
            <person name="Forbes L."/>
            <person name="Fu Q."/>
            <person name="Gubbala S."/>
            <person name="Hirani K."/>
            <person name="Jayaseelan J.C."/>
            <person name="Lara F."/>
            <person name="Munidasa M."/>
            <person name="Palculict T."/>
            <person name="Patil S."/>
            <person name="Pu L.-L."/>
            <person name="Saada N."/>
            <person name="Tang L."/>
            <person name="Weissenberger G."/>
            <person name="Zhu Y."/>
            <person name="Hemphill L."/>
            <person name="Shang Y."/>
            <person name="Youmans B."/>
            <person name="Ayvaz T."/>
            <person name="Ross M."/>
            <person name="Santibanez J."/>
            <person name="Aqrawi P."/>
            <person name="Gross S."/>
            <person name="Joshi V."/>
            <person name="Fowler G."/>
            <person name="Nazareth L."/>
            <person name="Reid J."/>
            <person name="Worley K."/>
            <person name="Petrosino J."/>
            <person name="Highlander S."/>
            <person name="Gibbs R."/>
        </authorList>
    </citation>
    <scope>NUCLEOTIDE SEQUENCE [LARGE SCALE GENOMIC DNA]</scope>
    <source>
        <strain evidence="11 12">ATCC 23330</strain>
    </source>
</reference>
<keyword evidence="2" id="KW-1003">Cell membrane</keyword>
<dbReference type="InterPro" id="IPR011990">
    <property type="entry name" value="TPR-like_helical_dom_sf"/>
</dbReference>
<feature type="transmembrane region" description="Helical" evidence="9">
    <location>
        <begin position="28"/>
        <end position="46"/>
    </location>
</feature>
<dbReference type="HOGENOM" id="CLU_084785_1_1_4"/>
<dbReference type="AlphaFoldDB" id="F5S7G9"/>
<comment type="subcellular location">
    <subcellularLocation>
        <location evidence="1">Cell membrane</location>
        <topology evidence="1">Single-pass type II membrane protein</topology>
    </subcellularLocation>
</comment>
<comment type="caution">
    <text evidence="11">The sequence shown here is derived from an EMBL/GenBank/DDBJ whole genome shotgun (WGS) entry which is preliminary data.</text>
</comment>
<name>F5S7G9_KINKI</name>
<keyword evidence="6" id="KW-0143">Chaperone</keyword>
<dbReference type="InterPro" id="IPR018704">
    <property type="entry name" value="SecYEG/CpoB_TPR"/>
</dbReference>
<accession>F5S7G9</accession>
<evidence type="ECO:0000256" key="9">
    <source>
        <dbReference type="SAM" id="Phobius"/>
    </source>
</evidence>
<dbReference type="Pfam" id="PF09976">
    <property type="entry name" value="TPR_21"/>
    <property type="match status" value="1"/>
</dbReference>
<evidence type="ECO:0000256" key="1">
    <source>
        <dbReference type="ARBA" id="ARBA00004401"/>
    </source>
</evidence>
<evidence type="ECO:0000256" key="3">
    <source>
        <dbReference type="ARBA" id="ARBA00022692"/>
    </source>
</evidence>
<evidence type="ECO:0000259" key="10">
    <source>
        <dbReference type="Pfam" id="PF09976"/>
    </source>
</evidence>
<keyword evidence="4 9" id="KW-1133">Transmembrane helix</keyword>
<dbReference type="Proteomes" id="UP000004207">
    <property type="component" value="Unassembled WGS sequence"/>
</dbReference>
<gene>
    <name evidence="11" type="ORF">HMPREF0476_1152</name>
</gene>
<dbReference type="InterPro" id="IPR026039">
    <property type="entry name" value="YfgM"/>
</dbReference>
<dbReference type="GO" id="GO:0044877">
    <property type="term" value="F:protein-containing complex binding"/>
    <property type="evidence" value="ECO:0007669"/>
    <property type="project" value="InterPro"/>
</dbReference>
<dbReference type="PANTHER" id="PTHR38035">
    <property type="entry name" value="UPF0070 PROTEIN YFGM"/>
    <property type="match status" value="1"/>
</dbReference>
<evidence type="ECO:0000313" key="11">
    <source>
        <dbReference type="EMBL" id="EGK08951.1"/>
    </source>
</evidence>
<evidence type="ECO:0000256" key="8">
    <source>
        <dbReference type="ARBA" id="ARBA00024235"/>
    </source>
</evidence>
<feature type="domain" description="Ancillary SecYEG translocon subunit/Cell division coordinator CpoB TPR" evidence="10">
    <location>
        <begin position="19"/>
        <end position="200"/>
    </location>
</feature>
<sequence>MEQIMSSHHEELQEIENVKHYWKNGGKWVVAALVAAALGYLGNVIYQGQVRSSNESAAAQASQVKGDVVKLAALQKDYANSTATAAATLETAKFLFDSGKLDEAAAAYRWVLDNQKTPLFQAQAAQNLANVLLQQKKFDDALAVLNTPVDDSFTPMLNETKGDVLAAQGKTKEAADAYKLALDKLPENSPSRELVQLKAGQL</sequence>
<dbReference type="PANTHER" id="PTHR38035:SF1">
    <property type="entry name" value="ANCILLARY SECYEG TRANSLOCON SUBUNIT"/>
    <property type="match status" value="1"/>
</dbReference>